<dbReference type="Proteomes" id="UP000070587">
    <property type="component" value="Chromosome"/>
</dbReference>
<dbReference type="RefSeq" id="WP_068323904.1">
    <property type="nucleotide sequence ID" value="NZ_CP010835.1"/>
</dbReference>
<dbReference type="GeneID" id="28492054"/>
<organism evidence="2 3">
    <name type="scientific">Pyrococcus kukulkanii</name>
    <dbReference type="NCBI Taxonomy" id="1609559"/>
    <lineage>
        <taxon>Archaea</taxon>
        <taxon>Methanobacteriati</taxon>
        <taxon>Methanobacteriota</taxon>
        <taxon>Thermococci</taxon>
        <taxon>Thermococcales</taxon>
        <taxon>Thermococcaceae</taxon>
        <taxon>Pyrococcus</taxon>
    </lineage>
</organism>
<feature type="transmembrane region" description="Helical" evidence="1">
    <location>
        <begin position="171"/>
        <end position="192"/>
    </location>
</feature>
<proteinExistence type="predicted"/>
<dbReference type="EMBL" id="CP010835">
    <property type="protein sequence ID" value="AMM54679.1"/>
    <property type="molecule type" value="Genomic_DNA"/>
</dbReference>
<reference evidence="2 3" key="2">
    <citation type="journal article" date="2016" name="Int. J. Syst. Evol. Microbiol.">
        <title>Pyrococcus kukulkanii sp. nov., a hyperthermophilic, piezophilic archaeon isolated from a deep-sea hydrothermal vent.</title>
        <authorList>
            <person name="Callac N."/>
            <person name="Oger P."/>
            <person name="Lesongeur F."/>
            <person name="Rattray J.E."/>
            <person name="Vannier P."/>
            <person name="Michoud G."/>
            <person name="Beauverger M."/>
            <person name="Gayet N."/>
            <person name="Rouxel O."/>
            <person name="Jebbar M."/>
            <person name="Godfroy A."/>
        </authorList>
    </citation>
    <scope>NUCLEOTIDE SEQUENCE [LARGE SCALE GENOMIC DNA]</scope>
    <source>
        <strain evidence="2 3">NCB100</strain>
    </source>
</reference>
<evidence type="ECO:0000256" key="1">
    <source>
        <dbReference type="SAM" id="Phobius"/>
    </source>
</evidence>
<keyword evidence="1" id="KW-1133">Transmembrane helix</keyword>
<sequence>MSYFFLIIIFEAGLYEGIKDRAKDIKVEAYYQRYSSVDAFRVLFIDDMIGAYYIPHWTDNPVVFVPSGSIQGESSKMAMKIYDEKKELFERDLKKYIKESEDVEWASLDLFSLANFKFREIDLGRNVVEVDILPPQPYKFFLDHPILSSFLVFVIFLTLYSFSLLDVFKSARVLATLAVLAVLTFLIPYHLVDLNTPSRFRDSQKLRRGSRH</sequence>
<dbReference type="AlphaFoldDB" id="A0A127BCZ3"/>
<keyword evidence="1" id="KW-0812">Transmembrane</keyword>
<reference evidence="3" key="1">
    <citation type="submission" date="2015-02" db="EMBL/GenBank/DDBJ databases">
        <title>Pyrococcus kukulkanii sp. nov., a novel hyperthermophilic archaeon isolated from a deep-sea hydrothermal vent at the Guaymas Basin.</title>
        <authorList>
            <person name="Oger P.M."/>
            <person name="Callac N."/>
            <person name="Jebbar M."/>
            <person name="Godfroy A."/>
        </authorList>
    </citation>
    <scope>NUCLEOTIDE SEQUENCE [LARGE SCALE GENOMIC DNA]</scope>
    <source>
        <strain evidence="3">NCB100</strain>
    </source>
</reference>
<keyword evidence="1" id="KW-0472">Membrane</keyword>
<dbReference type="KEGG" id="pyc:TQ32_09410"/>
<protein>
    <submittedName>
        <fullName evidence="2">Uncharacterized protein</fullName>
    </submittedName>
</protein>
<evidence type="ECO:0000313" key="3">
    <source>
        <dbReference type="Proteomes" id="UP000070587"/>
    </source>
</evidence>
<name>A0A127BCZ3_9EURY</name>
<evidence type="ECO:0000313" key="2">
    <source>
        <dbReference type="EMBL" id="AMM54679.1"/>
    </source>
</evidence>
<dbReference type="STRING" id="1609559.TQ32_09410"/>
<gene>
    <name evidence="2" type="ORF">TQ32_09410</name>
</gene>
<feature type="transmembrane region" description="Helical" evidence="1">
    <location>
        <begin position="146"/>
        <end position="165"/>
    </location>
</feature>
<accession>A0A127BCZ3</accession>
<dbReference type="PATRIC" id="fig|1609559.3.peg.1950"/>